<proteinExistence type="predicted"/>
<evidence type="ECO:0000313" key="2">
    <source>
        <dbReference type="EMBL" id="KRW98455.1"/>
    </source>
</evidence>
<dbReference type="InterPro" id="IPR000719">
    <property type="entry name" value="Prot_kinase_dom"/>
</dbReference>
<keyword evidence="3" id="KW-1185">Reference proteome</keyword>
<dbReference type="GO" id="GO:0005737">
    <property type="term" value="C:cytoplasm"/>
    <property type="evidence" value="ECO:0007669"/>
    <property type="project" value="TreeGrafter"/>
</dbReference>
<dbReference type="InterPro" id="IPR011009">
    <property type="entry name" value="Kinase-like_dom_sf"/>
</dbReference>
<gene>
    <name evidence="2" type="ORF">PPERSA_03286</name>
</gene>
<name>A0A0V0Q8V7_PSEPJ</name>
<dbReference type="InterPro" id="IPR053235">
    <property type="entry name" value="Ser_Thr_kinase"/>
</dbReference>
<dbReference type="PROSITE" id="PS50011">
    <property type="entry name" value="PROTEIN_KINASE_DOM"/>
    <property type="match status" value="1"/>
</dbReference>
<dbReference type="AlphaFoldDB" id="A0A0V0Q8V7"/>
<reference evidence="2 3" key="1">
    <citation type="journal article" date="2015" name="Sci. Rep.">
        <title>Genome of the facultative scuticociliatosis pathogen Pseudocohnilembus persalinus provides insight into its virulence through horizontal gene transfer.</title>
        <authorList>
            <person name="Xiong J."/>
            <person name="Wang G."/>
            <person name="Cheng J."/>
            <person name="Tian M."/>
            <person name="Pan X."/>
            <person name="Warren A."/>
            <person name="Jiang C."/>
            <person name="Yuan D."/>
            <person name="Miao W."/>
        </authorList>
    </citation>
    <scope>NUCLEOTIDE SEQUENCE [LARGE SCALE GENOMIC DNA]</scope>
    <source>
        <strain evidence="2">36N120E</strain>
    </source>
</reference>
<dbReference type="GO" id="GO:0004674">
    <property type="term" value="F:protein serine/threonine kinase activity"/>
    <property type="evidence" value="ECO:0007669"/>
    <property type="project" value="TreeGrafter"/>
</dbReference>
<organism evidence="2 3">
    <name type="scientific">Pseudocohnilembus persalinus</name>
    <name type="common">Ciliate</name>
    <dbReference type="NCBI Taxonomy" id="266149"/>
    <lineage>
        <taxon>Eukaryota</taxon>
        <taxon>Sar</taxon>
        <taxon>Alveolata</taxon>
        <taxon>Ciliophora</taxon>
        <taxon>Intramacronucleata</taxon>
        <taxon>Oligohymenophorea</taxon>
        <taxon>Scuticociliatia</taxon>
        <taxon>Philasterida</taxon>
        <taxon>Pseudocohnilembidae</taxon>
        <taxon>Pseudocohnilembus</taxon>
    </lineage>
</organism>
<dbReference type="Gene3D" id="3.30.200.20">
    <property type="entry name" value="Phosphorylase Kinase, domain 1"/>
    <property type="match status" value="1"/>
</dbReference>
<protein>
    <submittedName>
        <fullName evidence="2">Protein kinase-like domain</fullName>
    </submittedName>
</protein>
<dbReference type="EMBL" id="LDAU01000243">
    <property type="protein sequence ID" value="KRW98455.1"/>
    <property type="molecule type" value="Genomic_DNA"/>
</dbReference>
<evidence type="ECO:0000259" key="1">
    <source>
        <dbReference type="PROSITE" id="PS50011"/>
    </source>
</evidence>
<dbReference type="Pfam" id="PF00069">
    <property type="entry name" value="Pkinase"/>
    <property type="match status" value="2"/>
</dbReference>
<dbReference type="GO" id="GO:0005524">
    <property type="term" value="F:ATP binding"/>
    <property type="evidence" value="ECO:0007669"/>
    <property type="project" value="InterPro"/>
</dbReference>
<comment type="caution">
    <text evidence="2">The sequence shown here is derived from an EMBL/GenBank/DDBJ whole genome shotgun (WGS) entry which is preliminary data.</text>
</comment>
<dbReference type="Proteomes" id="UP000054937">
    <property type="component" value="Unassembled WGS sequence"/>
</dbReference>
<evidence type="ECO:0000313" key="3">
    <source>
        <dbReference type="Proteomes" id="UP000054937"/>
    </source>
</evidence>
<dbReference type="InParanoid" id="A0A0V0Q8V7"/>
<dbReference type="OrthoDB" id="1738954at2759"/>
<accession>A0A0V0Q8V7</accession>
<keyword evidence="2" id="KW-0418">Kinase</keyword>
<keyword evidence="2" id="KW-0808">Transferase</keyword>
<sequence>MTEMQNESKKAVVTHNMDNSVFNTDDEHQEEVKIPFQAHISIISQIYPTENILTPTQVFAARYKNQDVILKKIMKDKIDKDGIEQAIQEQNFQCQFNHINIVKGIGKYETDDAFCIVMEVIDQADYFKIKLIEVKISSHLVKFLISKFEIELQTNKERIETQNVKIGDFGISRKVDPVTKKAYLKHAIGTRDYMAPEIKSNSEISLSVDIWAFGVILYQMATGYVPTRVSGFMYEENQEIPFRKRDWKKIENGEKLQEFIIKILQFNPEQRPTVDDLINDSYLQG</sequence>
<dbReference type="SUPFAM" id="SSF56112">
    <property type="entry name" value="Protein kinase-like (PK-like)"/>
    <property type="match status" value="1"/>
</dbReference>
<dbReference type="Gene3D" id="1.10.510.10">
    <property type="entry name" value="Transferase(Phosphotransferase) domain 1"/>
    <property type="match status" value="1"/>
</dbReference>
<feature type="domain" description="Protein kinase" evidence="1">
    <location>
        <begin position="1"/>
        <end position="283"/>
    </location>
</feature>
<dbReference type="PANTHER" id="PTHR24361:SF613">
    <property type="entry name" value="NUCLEAR RECEPTOR-BINDING PROTEIN-RELATED"/>
    <property type="match status" value="1"/>
</dbReference>
<dbReference type="PANTHER" id="PTHR24361">
    <property type="entry name" value="MITOGEN-ACTIVATED KINASE KINASE KINASE"/>
    <property type="match status" value="1"/>
</dbReference>